<evidence type="ECO:0000313" key="2">
    <source>
        <dbReference type="EMBL" id="KLU06576.1"/>
    </source>
</evidence>
<evidence type="ECO:0000313" key="3">
    <source>
        <dbReference type="Proteomes" id="UP000036367"/>
    </source>
</evidence>
<dbReference type="Pfam" id="PF12836">
    <property type="entry name" value="HHH_3"/>
    <property type="match status" value="1"/>
</dbReference>
<dbReference type="SUPFAM" id="SSF47781">
    <property type="entry name" value="RuvA domain 2-like"/>
    <property type="match status" value="1"/>
</dbReference>
<dbReference type="InterPro" id="IPR010994">
    <property type="entry name" value="RuvA_2-like"/>
</dbReference>
<protein>
    <submittedName>
        <fullName evidence="2">Transport facilitator</fullName>
    </submittedName>
</protein>
<keyword evidence="3" id="KW-1185">Reference proteome</keyword>
<name>A0A0J1BJ43_RHOIS</name>
<dbReference type="PATRIC" id="fig|595434.4.peg.1279"/>
<dbReference type="PANTHER" id="PTHR21180:SF32">
    <property type="entry name" value="ENDONUCLEASE_EXONUCLEASE_PHOSPHATASE FAMILY DOMAIN-CONTAINING PROTEIN 1"/>
    <property type="match status" value="1"/>
</dbReference>
<dbReference type="EMBL" id="LECT01000014">
    <property type="protein sequence ID" value="KLU06576.1"/>
    <property type="molecule type" value="Genomic_DNA"/>
</dbReference>
<organism evidence="2 3">
    <name type="scientific">Rhodopirellula islandica</name>
    <dbReference type="NCBI Taxonomy" id="595434"/>
    <lineage>
        <taxon>Bacteria</taxon>
        <taxon>Pseudomonadati</taxon>
        <taxon>Planctomycetota</taxon>
        <taxon>Planctomycetia</taxon>
        <taxon>Pirellulales</taxon>
        <taxon>Pirellulaceae</taxon>
        <taxon>Rhodopirellula</taxon>
    </lineage>
</organism>
<dbReference type="STRING" id="595434.RISK_001331"/>
<dbReference type="InterPro" id="IPR051675">
    <property type="entry name" value="Endo/Exo/Phosphatase_dom_1"/>
</dbReference>
<dbReference type="Proteomes" id="UP000036367">
    <property type="component" value="Unassembled WGS sequence"/>
</dbReference>
<gene>
    <name evidence="2" type="ORF">RISK_001331</name>
</gene>
<accession>A0A0J1BJ43</accession>
<evidence type="ECO:0000256" key="1">
    <source>
        <dbReference type="SAM" id="MobiDB-lite"/>
    </source>
</evidence>
<proteinExistence type="predicted"/>
<dbReference type="GO" id="GO:0015628">
    <property type="term" value="P:protein secretion by the type II secretion system"/>
    <property type="evidence" value="ECO:0007669"/>
    <property type="project" value="TreeGrafter"/>
</dbReference>
<sequence length="81" mass="8833">MNTSDARELSLLPGIGPKLADRVVRHRESHGPFGSVEGLMTVHGVGPKLLQSLRPWVHVSQSAREPSRPISAPDHLVSKDH</sequence>
<dbReference type="AlphaFoldDB" id="A0A0J1BJ43"/>
<dbReference type="Gene3D" id="1.10.150.280">
    <property type="entry name" value="AF1531-like domain"/>
    <property type="match status" value="1"/>
</dbReference>
<dbReference type="PANTHER" id="PTHR21180">
    <property type="entry name" value="ENDONUCLEASE/EXONUCLEASE/PHOSPHATASE FAMILY DOMAIN-CONTAINING PROTEIN 1"/>
    <property type="match status" value="1"/>
</dbReference>
<feature type="region of interest" description="Disordered" evidence="1">
    <location>
        <begin position="60"/>
        <end position="81"/>
    </location>
</feature>
<dbReference type="GO" id="GO:0015627">
    <property type="term" value="C:type II protein secretion system complex"/>
    <property type="evidence" value="ECO:0007669"/>
    <property type="project" value="TreeGrafter"/>
</dbReference>
<reference evidence="2" key="1">
    <citation type="submission" date="2015-05" db="EMBL/GenBank/DDBJ databases">
        <title>Permanent draft genome of Rhodopirellula islandicus K833.</title>
        <authorList>
            <person name="Kizina J."/>
            <person name="Richter M."/>
            <person name="Glockner F.O."/>
            <person name="Harder J."/>
        </authorList>
    </citation>
    <scope>NUCLEOTIDE SEQUENCE [LARGE SCALE GENOMIC DNA]</scope>
    <source>
        <strain evidence="2">K833</strain>
    </source>
</reference>
<comment type="caution">
    <text evidence="2">The sequence shown here is derived from an EMBL/GenBank/DDBJ whole genome shotgun (WGS) entry which is preliminary data.</text>
</comment>